<proteinExistence type="predicted"/>
<sequence>MINTHRKLGELDEPIDVGIIGAGLFGTKLMDQIARVQGIRTVAVADLNLDAAEQSLEEAGVADRRTRASGTDSIDRAIADDKIAVTDDAIALTASGVDVVVESTGVPDAGARHAYNAILEGKHVVMVTVETDTVVGPLLADMAASAGVTYSLAYGDQPALIVELYDWARSIGMDVVAVGKGNPYREEYRLGTPDDVFERYGFNDSFVEDHGLNPRMYNSFLDGTKVAVEMCAVANALDLEPDVSGMHLPTCEIPEIPNELRPAEDGGLLDGTGVVDTVSTLYPDGTSVDHSISFGVFVVTSTPNRAVAEYIEQNSCDGLYVSDDGEYQVFYRPYHLPGVETTISIASAALENEPTGVARTHAAEVVAAAKRDLSPGDELDGGGGYTVYGTLETAERAASEGYVPFELLDGAEVVADVSTDDVITYDDVSLDESSFIYTLRAIQDERMAGGR</sequence>
<name>A0ABD6AEB0_9EURY</name>
<organism evidence="2 3">
    <name type="scientific">Halomarina halobia</name>
    <dbReference type="NCBI Taxonomy" id="3033386"/>
    <lineage>
        <taxon>Archaea</taxon>
        <taxon>Methanobacteriati</taxon>
        <taxon>Methanobacteriota</taxon>
        <taxon>Stenosarchaea group</taxon>
        <taxon>Halobacteria</taxon>
        <taxon>Halobacteriales</taxon>
        <taxon>Natronomonadaceae</taxon>
        <taxon>Halomarina</taxon>
    </lineage>
</organism>
<feature type="domain" description="SAF" evidence="1">
    <location>
        <begin position="364"/>
        <end position="429"/>
    </location>
</feature>
<dbReference type="InterPro" id="IPR048423">
    <property type="entry name" value="DRL_cat"/>
</dbReference>
<evidence type="ECO:0000259" key="1">
    <source>
        <dbReference type="SMART" id="SM00858"/>
    </source>
</evidence>
<dbReference type="GeneID" id="79317911"/>
<dbReference type="PANTHER" id="PTHR37850">
    <property type="entry name" value="STRU PROTEIN"/>
    <property type="match status" value="1"/>
</dbReference>
<dbReference type="Pfam" id="PF03447">
    <property type="entry name" value="NAD_binding_3"/>
    <property type="match status" value="1"/>
</dbReference>
<evidence type="ECO:0000313" key="2">
    <source>
        <dbReference type="EMBL" id="MFC7318903.1"/>
    </source>
</evidence>
<evidence type="ECO:0000313" key="3">
    <source>
        <dbReference type="Proteomes" id="UP001596547"/>
    </source>
</evidence>
<dbReference type="InterPro" id="IPR013974">
    <property type="entry name" value="SAF"/>
</dbReference>
<dbReference type="Gene3D" id="3.40.50.720">
    <property type="entry name" value="NAD(P)-binding Rossmann-like Domain"/>
    <property type="match status" value="1"/>
</dbReference>
<dbReference type="AlphaFoldDB" id="A0ABD6AEB0"/>
<dbReference type="SUPFAM" id="SSF51735">
    <property type="entry name" value="NAD(P)-binding Rossmann-fold domains"/>
    <property type="match status" value="1"/>
</dbReference>
<dbReference type="Pfam" id="PF08666">
    <property type="entry name" value="SAF"/>
    <property type="match status" value="1"/>
</dbReference>
<dbReference type="Proteomes" id="UP001596547">
    <property type="component" value="Unassembled WGS sequence"/>
</dbReference>
<dbReference type="EMBL" id="JBHTBF010000003">
    <property type="protein sequence ID" value="MFC7318903.1"/>
    <property type="molecule type" value="Genomic_DNA"/>
</dbReference>
<dbReference type="Pfam" id="PF21135">
    <property type="entry name" value="DRL_cat"/>
    <property type="match status" value="1"/>
</dbReference>
<dbReference type="InterPro" id="IPR036291">
    <property type="entry name" value="NAD(P)-bd_dom_sf"/>
</dbReference>
<comment type="caution">
    <text evidence="2">The sequence shown here is derived from an EMBL/GenBank/DDBJ whole genome shotgun (WGS) entry which is preliminary data.</text>
</comment>
<dbReference type="InterPro" id="IPR005106">
    <property type="entry name" value="Asp/hSer_DH_NAD-bd"/>
</dbReference>
<dbReference type="CDD" id="cd11616">
    <property type="entry name" value="SAF_DH_OX_like"/>
    <property type="match status" value="1"/>
</dbReference>
<dbReference type="RefSeq" id="WP_379794687.1">
    <property type="nucleotide sequence ID" value="NZ_CP119993.1"/>
</dbReference>
<dbReference type="PANTHER" id="PTHR37850:SF2">
    <property type="entry name" value="SAF DOMAIN PROTEIN"/>
    <property type="match status" value="1"/>
</dbReference>
<dbReference type="SMART" id="SM00858">
    <property type="entry name" value="SAF"/>
    <property type="match status" value="1"/>
</dbReference>
<protein>
    <submittedName>
        <fullName evidence="2">NAD(P)H-dependent oxidoreductase</fullName>
    </submittedName>
</protein>
<accession>A0ABD6AEB0</accession>
<reference evidence="2 3" key="1">
    <citation type="journal article" date="2019" name="Int. J. Syst. Evol. Microbiol.">
        <title>The Global Catalogue of Microorganisms (GCM) 10K type strain sequencing project: providing services to taxonomists for standard genome sequencing and annotation.</title>
        <authorList>
            <consortium name="The Broad Institute Genomics Platform"/>
            <consortium name="The Broad Institute Genome Sequencing Center for Infectious Disease"/>
            <person name="Wu L."/>
            <person name="Ma J."/>
        </authorList>
    </citation>
    <scope>NUCLEOTIDE SEQUENCE [LARGE SCALE GENOMIC DNA]</scope>
    <source>
        <strain evidence="2 3">PSR21</strain>
    </source>
</reference>
<keyword evidence="3" id="KW-1185">Reference proteome</keyword>
<gene>
    <name evidence="2" type="ORF">ACFQPE_19190</name>
</gene>